<dbReference type="PANTHER" id="PTHR33573:SF57">
    <property type="entry name" value="CASP-LIKE PROTEIN 4B1"/>
    <property type="match status" value="1"/>
</dbReference>
<evidence type="ECO:0000256" key="2">
    <source>
        <dbReference type="ARBA" id="ARBA00007651"/>
    </source>
</evidence>
<keyword evidence="7 8" id="KW-0472">Membrane</keyword>
<evidence type="ECO:0000256" key="7">
    <source>
        <dbReference type="ARBA" id="ARBA00023136"/>
    </source>
</evidence>
<dbReference type="KEGG" id="lja:130748488"/>
<feature type="transmembrane region" description="Helical" evidence="8">
    <location>
        <begin position="74"/>
        <end position="90"/>
    </location>
</feature>
<dbReference type="InterPro" id="IPR006702">
    <property type="entry name" value="CASP_dom"/>
</dbReference>
<feature type="domain" description="Casparian strip membrane protein" evidence="9">
    <location>
        <begin position="39"/>
        <end position="167"/>
    </location>
</feature>
<organism evidence="10">
    <name type="scientific">Lotus japonicus</name>
    <name type="common">Lotus corniculatus var. japonicus</name>
    <dbReference type="NCBI Taxonomy" id="34305"/>
    <lineage>
        <taxon>Eukaryota</taxon>
        <taxon>Viridiplantae</taxon>
        <taxon>Streptophyta</taxon>
        <taxon>Embryophyta</taxon>
        <taxon>Tracheophyta</taxon>
        <taxon>Spermatophyta</taxon>
        <taxon>Magnoliopsida</taxon>
        <taxon>eudicotyledons</taxon>
        <taxon>Gunneridae</taxon>
        <taxon>Pentapetalae</taxon>
        <taxon>rosids</taxon>
        <taxon>fabids</taxon>
        <taxon>Fabales</taxon>
        <taxon>Fabaceae</taxon>
        <taxon>Papilionoideae</taxon>
        <taxon>50 kb inversion clade</taxon>
        <taxon>NPAAA clade</taxon>
        <taxon>Hologalegina</taxon>
        <taxon>robinioid clade</taxon>
        <taxon>Loteae</taxon>
        <taxon>Lotus</taxon>
    </lineage>
</organism>
<evidence type="ECO:0000256" key="4">
    <source>
        <dbReference type="ARBA" id="ARBA00022475"/>
    </source>
</evidence>
<protein>
    <recommendedName>
        <fullName evidence="8">CASP-like protein</fullName>
    </recommendedName>
</protein>
<comment type="similarity">
    <text evidence="2 8">Belongs to the Casparian strip membrane proteins (CASP) family.</text>
</comment>
<keyword evidence="4 8" id="KW-1003">Cell membrane</keyword>
<evidence type="ECO:0000256" key="8">
    <source>
        <dbReference type="RuleBase" id="RU361233"/>
    </source>
</evidence>
<keyword evidence="5 8" id="KW-0812">Transmembrane</keyword>
<evidence type="ECO:0000313" key="10">
    <source>
        <dbReference type="EMBL" id="AFK36565.1"/>
    </source>
</evidence>
<dbReference type="GeneID" id="130748488"/>
<feature type="transmembrane region" description="Helical" evidence="8">
    <location>
        <begin position="40"/>
        <end position="59"/>
    </location>
</feature>
<comment type="subunit">
    <text evidence="3 8">Homodimer and heterodimers.</text>
</comment>
<proteinExistence type="evidence at transcript level"/>
<reference evidence="10" key="1">
    <citation type="submission" date="2012-05" db="EMBL/GenBank/DDBJ databases">
        <authorList>
            <person name="Krishnakumar V."/>
            <person name="Cheung F."/>
            <person name="Xiao Y."/>
            <person name="Chan A."/>
            <person name="Moskal W.A."/>
            <person name="Town C.D."/>
        </authorList>
    </citation>
    <scope>NUCLEOTIDE SEQUENCE</scope>
</reference>
<dbReference type="Pfam" id="PF04535">
    <property type="entry name" value="CASP_dom"/>
    <property type="match status" value="1"/>
</dbReference>
<dbReference type="RefSeq" id="XP_057457699.1">
    <property type="nucleotide sequence ID" value="XM_057601716.1"/>
</dbReference>
<accession>I3S8H3</accession>
<evidence type="ECO:0000256" key="3">
    <source>
        <dbReference type="ARBA" id="ARBA00011489"/>
    </source>
</evidence>
<dbReference type="PANTHER" id="PTHR33573">
    <property type="entry name" value="CASP-LIKE PROTEIN 4A4"/>
    <property type="match status" value="1"/>
</dbReference>
<dbReference type="AlphaFoldDB" id="I3S8H3"/>
<name>I3S8H3_LOTJA</name>
<sequence>MAVSKSEIKDIDMPPETSEGAVVVLLRQWEREVLLERGLLWLRVIAFVSSFISFITMASNKHGGWKDFDKYEEFRHLLATAIISSLYTGYQVFRQVQELYTEINLLRPRSAVLITFSFVGDQVMAYLMMSSVSSGIPMTSGMRSVEDNIFTDSLAAAISMSFFAFLCLALSALISGYKLSTQIYS</sequence>
<dbReference type="OMA" id="LEMNIDV"/>
<evidence type="ECO:0000256" key="1">
    <source>
        <dbReference type="ARBA" id="ARBA00004651"/>
    </source>
</evidence>
<evidence type="ECO:0000256" key="6">
    <source>
        <dbReference type="ARBA" id="ARBA00022989"/>
    </source>
</evidence>
<dbReference type="EMBL" id="BT136770">
    <property type="protein sequence ID" value="AFK36565.1"/>
    <property type="molecule type" value="mRNA"/>
</dbReference>
<feature type="transmembrane region" description="Helical" evidence="8">
    <location>
        <begin position="111"/>
        <end position="129"/>
    </location>
</feature>
<dbReference type="OrthoDB" id="1924823at2759"/>
<keyword evidence="6 8" id="KW-1133">Transmembrane helix</keyword>
<evidence type="ECO:0000256" key="5">
    <source>
        <dbReference type="ARBA" id="ARBA00022692"/>
    </source>
</evidence>
<evidence type="ECO:0000259" key="9">
    <source>
        <dbReference type="Pfam" id="PF04535"/>
    </source>
</evidence>
<comment type="subcellular location">
    <subcellularLocation>
        <location evidence="1 8">Cell membrane</location>
        <topology evidence="1 8">Multi-pass membrane protein</topology>
    </subcellularLocation>
</comment>
<feature type="transmembrane region" description="Helical" evidence="8">
    <location>
        <begin position="149"/>
        <end position="174"/>
    </location>
</feature>
<dbReference type="GO" id="GO:0005886">
    <property type="term" value="C:plasma membrane"/>
    <property type="evidence" value="ECO:0007669"/>
    <property type="project" value="UniProtKB-SubCell"/>
</dbReference>